<dbReference type="GO" id="GO:0004850">
    <property type="term" value="F:uridine phosphorylase activity"/>
    <property type="evidence" value="ECO:0007669"/>
    <property type="project" value="TreeGrafter"/>
</dbReference>
<sequence>MASGEGKVLNHTCIPKDRVHKVAIICGDKKRFEVFKSQAKNYREFGHYLAWKAVEFEFEGEYLLLACHGVGAQPTSVIVRELIELGVKCIIRSGTSGTFLPRDHIIGHMCICYGAIRGDSTTQNDIDIAFPAVAHPDVVEALRKAADELNYATHLGICYTTDLFYRTGIIGEDPRNTYIKCGVAIEDTDNSAMFVLCNIYDIKCGAICTIDGCPFEWPIGNYGPHTDQMARAKDCMVKIALRAAADMSRKIKEEEAQESGCTFASVDNVTYWDLPNSQLVVAVLRFLEVAGARQAVPVPKKQLAGVNVVQLHVVLSQPAARHLCTLSRLQDVLKSRALVTHEALDGTLVDQLLDGTRRVAVDEVDQIVAHRNRVGVAVLVEQDYALAVLHLRVGNVYGTEKAVEGGCHRRHGGVAIATGGAAAATVGAAKPVQHHQSLAHGDDVRQTQGVGDFGEVLHLLVRAFVQAVGAVWGHEHSQVLHQLLQFGAQGATPDHDDARGVRVELLDDVRLVLAAAGGLGHCKKWLAPIRQHRCVYDRENWWRRGNGSPKSVCKSAGSKRPSLSRPSHALHVEVVRVNAVRVAVSAAAQGQARDLAAVVIDAEQLDLALHRGVKGAGEGALHGALSVGTRRQLPLGRALPVSRVAAALLHEASIYVAAEGDESGGELLEVSVVGRSRHLVGVDDQELVGGVLVRQPVHAVQYGERRGVLLADEN</sequence>
<evidence type="ECO:0000259" key="1">
    <source>
        <dbReference type="Pfam" id="PF01048"/>
    </source>
</evidence>
<dbReference type="GeneID" id="94192291"/>
<gene>
    <name evidence="2" type="ORF">BcabD6B2_02430</name>
</gene>
<dbReference type="GO" id="GO:0005829">
    <property type="term" value="C:cytosol"/>
    <property type="evidence" value="ECO:0007669"/>
    <property type="project" value="TreeGrafter"/>
</dbReference>
<keyword evidence="3" id="KW-1185">Reference proteome</keyword>
<dbReference type="EMBL" id="BPLF01000001">
    <property type="protein sequence ID" value="GIX60808.1"/>
    <property type="molecule type" value="Genomic_DNA"/>
</dbReference>
<dbReference type="AlphaFoldDB" id="A0AAV4LL70"/>
<reference evidence="2 3" key="1">
    <citation type="submission" date="2021-06" db="EMBL/GenBank/DDBJ databases">
        <title>Genome sequence of Babesia caballi.</title>
        <authorList>
            <person name="Yamagishi J."/>
            <person name="Kidaka T."/>
            <person name="Ochi A."/>
        </authorList>
    </citation>
    <scope>NUCLEOTIDE SEQUENCE [LARGE SCALE GENOMIC DNA]</scope>
    <source>
        <strain evidence="2">USDA-D6B2</strain>
    </source>
</reference>
<dbReference type="InterPro" id="IPR035994">
    <property type="entry name" value="Nucleoside_phosphorylase_sf"/>
</dbReference>
<feature type="domain" description="Nucleoside phosphorylase" evidence="1">
    <location>
        <begin position="21"/>
        <end position="229"/>
    </location>
</feature>
<comment type="caution">
    <text evidence="2">The sequence shown here is derived from an EMBL/GenBank/DDBJ whole genome shotgun (WGS) entry which is preliminary data.</text>
</comment>
<dbReference type="Pfam" id="PF01048">
    <property type="entry name" value="PNP_UDP_1"/>
    <property type="match status" value="1"/>
</dbReference>
<dbReference type="GO" id="GO:0006218">
    <property type="term" value="P:uridine catabolic process"/>
    <property type="evidence" value="ECO:0007669"/>
    <property type="project" value="TreeGrafter"/>
</dbReference>
<dbReference type="SUPFAM" id="SSF53167">
    <property type="entry name" value="Purine and uridine phosphorylases"/>
    <property type="match status" value="1"/>
</dbReference>
<dbReference type="PANTHER" id="PTHR43691">
    <property type="entry name" value="URIDINE PHOSPHORYLASE"/>
    <property type="match status" value="1"/>
</dbReference>
<accession>A0AAV4LL70</accession>
<evidence type="ECO:0000313" key="2">
    <source>
        <dbReference type="EMBL" id="GIX60808.1"/>
    </source>
</evidence>
<dbReference type="PANTHER" id="PTHR43691:SF11">
    <property type="entry name" value="FI09636P-RELATED"/>
    <property type="match status" value="1"/>
</dbReference>
<dbReference type="Proteomes" id="UP001497744">
    <property type="component" value="Unassembled WGS sequence"/>
</dbReference>
<evidence type="ECO:0000313" key="3">
    <source>
        <dbReference type="Proteomes" id="UP001497744"/>
    </source>
</evidence>
<dbReference type="Gene3D" id="3.40.50.1580">
    <property type="entry name" value="Nucleoside phosphorylase domain"/>
    <property type="match status" value="1"/>
</dbReference>
<organism evidence="2 3">
    <name type="scientific">Babesia caballi</name>
    <dbReference type="NCBI Taxonomy" id="5871"/>
    <lineage>
        <taxon>Eukaryota</taxon>
        <taxon>Sar</taxon>
        <taxon>Alveolata</taxon>
        <taxon>Apicomplexa</taxon>
        <taxon>Aconoidasida</taxon>
        <taxon>Piroplasmida</taxon>
        <taxon>Babesiidae</taxon>
        <taxon>Babesia</taxon>
    </lineage>
</organism>
<proteinExistence type="predicted"/>
<dbReference type="RefSeq" id="XP_067712879.1">
    <property type="nucleotide sequence ID" value="XM_067856778.1"/>
</dbReference>
<name>A0AAV4LL70_BABCB</name>
<dbReference type="InterPro" id="IPR000845">
    <property type="entry name" value="Nucleoside_phosphorylase_d"/>
</dbReference>
<protein>
    <submittedName>
        <fullName evidence="2">Purine nucleoside phosphorylase, putative</fullName>
    </submittedName>
</protein>